<gene>
    <name evidence="1" type="ORF">ACI1P1_11270</name>
</gene>
<proteinExistence type="predicted"/>
<keyword evidence="2" id="KW-1185">Reference proteome</keyword>
<protein>
    <submittedName>
        <fullName evidence="1">ABC transporter permease</fullName>
    </submittedName>
</protein>
<evidence type="ECO:0000313" key="1">
    <source>
        <dbReference type="EMBL" id="MFM9328872.1"/>
    </source>
</evidence>
<sequence length="310" mass="35752">MERALILNRQKTIRFRWLKQYWPFYVLALPGILYFIVFHYAPMWGLILAFKEYSPFQGLWQSPWIGLENFRQFFSTPDFFLLLKNTLLISVLSLTIYFPFTILLSIMLNEIRFSAFKRISQTIVYLPHFLSWVVIYGMTISFFGPSGVINHYLDLWFGSSAAFLTGNDWFRPLIIFQAIWKDAGWGTIIFLAALAGINPELYEAAKVDGANRFQNIWHITLPGIKSTIVILLLLRLGSSLDSNFMQIFLMTNSLNIDVSNVFDLYVYHVGLEQFNYSFAVTVGMFKSIVSLILVVSANYAARLLGEDGIF</sequence>
<comment type="caution">
    <text evidence="1">The sequence shown here is derived from an EMBL/GenBank/DDBJ whole genome shotgun (WGS) entry which is preliminary data.</text>
</comment>
<organism evidence="1 2">
    <name type="scientific">Paenibacillus mesotrionivorans</name>
    <dbReference type="NCBI Taxonomy" id="3160968"/>
    <lineage>
        <taxon>Bacteria</taxon>
        <taxon>Bacillati</taxon>
        <taxon>Bacillota</taxon>
        <taxon>Bacilli</taxon>
        <taxon>Bacillales</taxon>
        <taxon>Paenibacillaceae</taxon>
        <taxon>Paenibacillus</taxon>
    </lineage>
</organism>
<dbReference type="EMBL" id="JBJURJ010000006">
    <property type="protein sequence ID" value="MFM9328872.1"/>
    <property type="molecule type" value="Genomic_DNA"/>
</dbReference>
<name>A0ACC7P3I9_9BACL</name>
<dbReference type="Proteomes" id="UP001631969">
    <property type="component" value="Unassembled WGS sequence"/>
</dbReference>
<evidence type="ECO:0000313" key="2">
    <source>
        <dbReference type="Proteomes" id="UP001631969"/>
    </source>
</evidence>
<reference evidence="1" key="1">
    <citation type="submission" date="2024-12" db="EMBL/GenBank/DDBJ databases">
        <authorList>
            <person name="Wu N."/>
        </authorList>
    </citation>
    <scope>NUCLEOTIDE SEQUENCE</scope>
    <source>
        <strain evidence="1">P15</strain>
    </source>
</reference>
<accession>A0ACC7P3I9</accession>